<dbReference type="Gene3D" id="3.40.190.10">
    <property type="entry name" value="Periplasmic binding protein-like II"/>
    <property type="match status" value="2"/>
</dbReference>
<dbReference type="AlphaFoldDB" id="A0A7C9RF36"/>
<reference evidence="10" key="1">
    <citation type="submission" date="2020-02" db="EMBL/GenBank/DDBJ databases">
        <title>Draft genome sequence of Candidatus Afipia apatlaquensis IBT-C3, a potential strain for decolorization of textile dyes.</title>
        <authorList>
            <person name="Sanchez-Reyes A."/>
            <person name="Breton-Deval L."/>
            <person name="Mangelson H."/>
            <person name="Sanchez-Flores A."/>
        </authorList>
    </citation>
    <scope>NUCLEOTIDE SEQUENCE [LARGE SCALE GENOMIC DNA]</scope>
    <source>
        <strain evidence="10">IBT-C3</strain>
    </source>
</reference>
<dbReference type="NCBIfam" id="NF008171">
    <property type="entry name" value="PRK10918.1"/>
    <property type="match status" value="1"/>
</dbReference>
<keyword evidence="11" id="KW-1185">Reference proteome</keyword>
<evidence type="ECO:0000259" key="9">
    <source>
        <dbReference type="Pfam" id="PF12849"/>
    </source>
</evidence>
<keyword evidence="8" id="KW-0732">Signal</keyword>
<keyword evidence="5 7" id="KW-0813">Transport</keyword>
<evidence type="ECO:0000256" key="1">
    <source>
        <dbReference type="ARBA" id="ARBA00002841"/>
    </source>
</evidence>
<organism evidence="10 11">
    <name type="scientific">Candidatus Afipia apatlaquensis</name>
    <dbReference type="NCBI Taxonomy" id="2712852"/>
    <lineage>
        <taxon>Bacteria</taxon>
        <taxon>Pseudomonadati</taxon>
        <taxon>Pseudomonadota</taxon>
        <taxon>Alphaproteobacteria</taxon>
        <taxon>Hyphomicrobiales</taxon>
        <taxon>Nitrobacteraceae</taxon>
        <taxon>Afipia</taxon>
    </lineage>
</organism>
<dbReference type="SUPFAM" id="SSF53850">
    <property type="entry name" value="Periplasmic binding protein-like II"/>
    <property type="match status" value="1"/>
</dbReference>
<dbReference type="PANTHER" id="PTHR42996">
    <property type="entry name" value="PHOSPHATE-BINDING PROTEIN PSTS"/>
    <property type="match status" value="1"/>
</dbReference>
<evidence type="ECO:0000256" key="8">
    <source>
        <dbReference type="SAM" id="SignalP"/>
    </source>
</evidence>
<evidence type="ECO:0000256" key="4">
    <source>
        <dbReference type="ARBA" id="ARBA00021889"/>
    </source>
</evidence>
<feature type="signal peptide" evidence="8">
    <location>
        <begin position="1"/>
        <end position="20"/>
    </location>
</feature>
<dbReference type="GO" id="GO:0035435">
    <property type="term" value="P:phosphate ion transmembrane transport"/>
    <property type="evidence" value="ECO:0007669"/>
    <property type="project" value="InterPro"/>
</dbReference>
<proteinExistence type="inferred from homology"/>
<dbReference type="NCBIfam" id="TIGR00975">
    <property type="entry name" value="3a0107s03"/>
    <property type="match status" value="1"/>
</dbReference>
<evidence type="ECO:0000256" key="2">
    <source>
        <dbReference type="ARBA" id="ARBA00008725"/>
    </source>
</evidence>
<dbReference type="GO" id="GO:0042301">
    <property type="term" value="F:phosphate ion binding"/>
    <property type="evidence" value="ECO:0007669"/>
    <property type="project" value="InterPro"/>
</dbReference>
<sequence length="338" mass="36078">MHKLFQVLVLATAISLPATAAGAAETAGAGSTFVFPILWKWAADYQTKTGDKINYQSIGSGAGLQQIRSSTVDFCASDMPLKPNELAKDGLRQFPLVIGGVVPVVNIDGVGAGDLHFTGALLADIFLGKIKSWDDPAIRSLNPTINLPSATISVVHRSDGSGTTFNWANYLAKMSPEWKQKVGEGTTVEWPVGAGGKGNEGVAAFVALAKNSIGYVEYAYAVQNKLAYGLVQNRAGRFVQPNAETFQAAAAGADWGGSKDFFLIMTDAPGENAFPITATSFVIMQKQPKDTARSKVALNFFKWALESGQAQADSLHYVPLPKPLVQQVENYLKSEFGQ</sequence>
<evidence type="ECO:0000256" key="5">
    <source>
        <dbReference type="ARBA" id="ARBA00022448"/>
    </source>
</evidence>
<dbReference type="PANTHER" id="PTHR42996:SF1">
    <property type="entry name" value="PHOSPHATE-BINDING PROTEIN PSTS"/>
    <property type="match status" value="1"/>
</dbReference>
<dbReference type="PIRSF" id="PIRSF002756">
    <property type="entry name" value="PstS"/>
    <property type="match status" value="1"/>
</dbReference>
<dbReference type="EMBL" id="JAAMRR010000447">
    <property type="protein sequence ID" value="NGX95261.1"/>
    <property type="molecule type" value="Genomic_DNA"/>
</dbReference>
<evidence type="ECO:0000256" key="3">
    <source>
        <dbReference type="ARBA" id="ARBA00011529"/>
    </source>
</evidence>
<evidence type="ECO:0000313" key="10">
    <source>
        <dbReference type="EMBL" id="NGX95261.1"/>
    </source>
</evidence>
<comment type="function">
    <text evidence="1 7">Part of the ABC transporter complex PstSACB involved in phosphate import.</text>
</comment>
<dbReference type="InterPro" id="IPR050962">
    <property type="entry name" value="Phosphate-bind_PstS"/>
</dbReference>
<accession>A0A7C9RF36</accession>
<dbReference type="Pfam" id="PF12849">
    <property type="entry name" value="PBP_like_2"/>
    <property type="match status" value="1"/>
</dbReference>
<evidence type="ECO:0000313" key="11">
    <source>
        <dbReference type="Proteomes" id="UP000480266"/>
    </source>
</evidence>
<name>A0A7C9RF36_9BRAD</name>
<keyword evidence="6 7" id="KW-0592">Phosphate transport</keyword>
<dbReference type="InterPro" id="IPR005673">
    <property type="entry name" value="ABC_phos-bd_PstS"/>
</dbReference>
<comment type="similarity">
    <text evidence="2 7">Belongs to the PstS family.</text>
</comment>
<comment type="subunit">
    <text evidence="3 7">The complex is composed of two ATP-binding proteins (PstB), two transmembrane proteins (PstC and PstA) and a solute-binding protein (PstS).</text>
</comment>
<protein>
    <recommendedName>
        <fullName evidence="4 7">Phosphate-binding protein PstS</fullName>
    </recommendedName>
</protein>
<dbReference type="Proteomes" id="UP000480266">
    <property type="component" value="Unassembled WGS sequence"/>
</dbReference>
<dbReference type="GO" id="GO:0043190">
    <property type="term" value="C:ATP-binding cassette (ABC) transporter complex"/>
    <property type="evidence" value="ECO:0007669"/>
    <property type="project" value="InterPro"/>
</dbReference>
<gene>
    <name evidence="10" type="primary">pstS</name>
    <name evidence="10" type="ORF">G4V63_08530</name>
</gene>
<feature type="domain" description="PBP" evidence="9">
    <location>
        <begin position="18"/>
        <end position="305"/>
    </location>
</feature>
<comment type="caution">
    <text evidence="10">The sequence shown here is derived from an EMBL/GenBank/DDBJ whole genome shotgun (WGS) entry which is preliminary data.</text>
</comment>
<feature type="chain" id="PRO_5028864848" description="Phosphate-binding protein PstS" evidence="8">
    <location>
        <begin position="21"/>
        <end position="338"/>
    </location>
</feature>
<dbReference type="CDD" id="cd13565">
    <property type="entry name" value="PBP2_PstS"/>
    <property type="match status" value="1"/>
</dbReference>
<evidence type="ECO:0000256" key="7">
    <source>
        <dbReference type="PIRNR" id="PIRNR002756"/>
    </source>
</evidence>
<dbReference type="InterPro" id="IPR024370">
    <property type="entry name" value="PBP_domain"/>
</dbReference>
<evidence type="ECO:0000256" key="6">
    <source>
        <dbReference type="ARBA" id="ARBA00022592"/>
    </source>
</evidence>